<evidence type="ECO:0000313" key="5">
    <source>
        <dbReference type="EMBL" id="GCD77853.1"/>
    </source>
</evidence>
<sequence length="772" mass="86993">MRLRLLILILFIPFIVFPQTATQGRIRGYVNDAQTKEPLPFVNVVLEGDRKVGTITNDDGFFVLPNVNPGTYTLKVSLIGYETFTKQVTVVANRVINERISLKTSTQFLGEVEINAQKIEAQTKIQTGVISLNPKKIESFSAGGDADIMRAIQVLPGVVSTGDQGGQIFIRGGAPIQNLVLLDNMILYNPFHSIGFYSVFDPDIIRSADIYTAGFGAAYGSRNSSVMDFKTRNGSTERLTGKLSLSTFTSKVLLEGPIWKNPESTESLSFILSAKNSFLNRTDRIFYPYIESQFGGLPFEFNDYYGKVSFSSGTGAGFNAFGFFFDDAVTFDQTSTINWTQSGGGADFTIVPEGTTVIIDGNFGYTNYNINADFSDGQPRRSEVGGFNAGINFTYLMRKSDELKFGVQAIGYRTELLLTNPVGQRIFNDDNSTELAGYVSYRLNTGRFLVEPGLRLHYYASLSDLSFEPRLGAKYNLNEDIRIKASAGVYSQNLVAANSDRDVVNLFYGFLGGPTSIPSTFNGRNFFLSSQTAYHYIVGLEYDITRKTTLTIEGYLKDFAINYNLNRNKIYEEGTPGQPEELSKDFIIETGLASGIDFLLKYEEKRHYLWLAYSLARITRFDGQIEYFPVFDRRHNLNLVYTYTAGKNKEWEFNARYNFGTGFPFTPTQGNFVQLNFTNQFNQPFANYNFIKENGVVGYYYGELNSARLPNYHRFDISLKRTFKVAEYQRLDISAGATNLLNRNNIFYFDRLRARRVDQLPILPTVSVSYTF</sequence>
<name>A0A401XLH5_9FLAO</name>
<keyword evidence="5" id="KW-0675">Receptor</keyword>
<dbReference type="Gene3D" id="2.60.40.1120">
    <property type="entry name" value="Carboxypeptidase-like, regulatory domain"/>
    <property type="match status" value="1"/>
</dbReference>
<reference evidence="5 6" key="1">
    <citation type="submission" date="2018-11" db="EMBL/GenBank/DDBJ databases">
        <title>Schleiferia aggregans sp. nov., a moderately thermophilic heterotrophic bacterium isolated from microbial mats at a terrestrial hot spring.</title>
        <authorList>
            <person name="Iino T."/>
            <person name="Ohkuma M."/>
            <person name="Haruta S."/>
        </authorList>
    </citation>
    <scope>NUCLEOTIDE SEQUENCE [LARGE SCALE GENOMIC DNA]</scope>
    <source>
        <strain evidence="5 6">LA</strain>
    </source>
</reference>
<comment type="caution">
    <text evidence="5">The sequence shown here is derived from an EMBL/GenBank/DDBJ whole genome shotgun (WGS) entry which is preliminary data.</text>
</comment>
<dbReference type="Gene3D" id="2.170.130.10">
    <property type="entry name" value="TonB-dependent receptor, plug domain"/>
    <property type="match status" value="1"/>
</dbReference>
<dbReference type="SUPFAM" id="SSF49464">
    <property type="entry name" value="Carboxypeptidase regulatory domain-like"/>
    <property type="match status" value="1"/>
</dbReference>
<dbReference type="GO" id="GO:0009279">
    <property type="term" value="C:cell outer membrane"/>
    <property type="evidence" value="ECO:0007669"/>
    <property type="project" value="UniProtKB-SubCell"/>
</dbReference>
<dbReference type="AlphaFoldDB" id="A0A401XLH5"/>
<keyword evidence="2" id="KW-0472">Membrane</keyword>
<dbReference type="SUPFAM" id="SSF56935">
    <property type="entry name" value="Porins"/>
    <property type="match status" value="1"/>
</dbReference>
<evidence type="ECO:0000256" key="3">
    <source>
        <dbReference type="ARBA" id="ARBA00023237"/>
    </source>
</evidence>
<dbReference type="InterPro" id="IPR036942">
    <property type="entry name" value="Beta-barrel_TonB_sf"/>
</dbReference>
<dbReference type="Gene3D" id="2.40.170.20">
    <property type="entry name" value="TonB-dependent receptor, beta-barrel domain"/>
    <property type="match status" value="1"/>
</dbReference>
<dbReference type="Proteomes" id="UP000286715">
    <property type="component" value="Unassembled WGS sequence"/>
</dbReference>
<evidence type="ECO:0000256" key="1">
    <source>
        <dbReference type="ARBA" id="ARBA00004442"/>
    </source>
</evidence>
<protein>
    <submittedName>
        <fullName evidence="5">TonB-dependent receptor</fullName>
    </submittedName>
</protein>
<dbReference type="RefSeq" id="WP_124397919.1">
    <property type="nucleotide sequence ID" value="NZ_BHZE01000011.1"/>
</dbReference>
<evidence type="ECO:0000313" key="6">
    <source>
        <dbReference type="Proteomes" id="UP000286715"/>
    </source>
</evidence>
<evidence type="ECO:0000256" key="2">
    <source>
        <dbReference type="ARBA" id="ARBA00023136"/>
    </source>
</evidence>
<keyword evidence="6" id="KW-1185">Reference proteome</keyword>
<proteinExistence type="predicted"/>
<accession>A0A401XLH5</accession>
<dbReference type="Pfam" id="PF13715">
    <property type="entry name" value="CarbopepD_reg_2"/>
    <property type="match status" value="1"/>
</dbReference>
<gene>
    <name evidence="5" type="ORF">JCM31826_13350</name>
</gene>
<dbReference type="InterPro" id="IPR037066">
    <property type="entry name" value="Plug_dom_sf"/>
</dbReference>
<comment type="subcellular location">
    <subcellularLocation>
        <location evidence="1">Cell outer membrane</location>
    </subcellularLocation>
</comment>
<evidence type="ECO:0000259" key="4">
    <source>
        <dbReference type="Pfam" id="PF07715"/>
    </source>
</evidence>
<dbReference type="InterPro" id="IPR012910">
    <property type="entry name" value="Plug_dom"/>
</dbReference>
<dbReference type="EMBL" id="BHZE01000011">
    <property type="protein sequence ID" value="GCD77853.1"/>
    <property type="molecule type" value="Genomic_DNA"/>
</dbReference>
<dbReference type="InterPro" id="IPR008969">
    <property type="entry name" value="CarboxyPept-like_regulatory"/>
</dbReference>
<feature type="domain" description="TonB-dependent receptor plug" evidence="4">
    <location>
        <begin position="137"/>
        <end position="223"/>
    </location>
</feature>
<dbReference type="OrthoDB" id="9803050at2"/>
<dbReference type="Pfam" id="PF07715">
    <property type="entry name" value="Plug"/>
    <property type="match status" value="1"/>
</dbReference>
<keyword evidence="3" id="KW-0998">Cell outer membrane</keyword>
<organism evidence="5 6">
    <name type="scientific">Thermaurantimonas aggregans</name>
    <dbReference type="NCBI Taxonomy" id="2173829"/>
    <lineage>
        <taxon>Bacteria</taxon>
        <taxon>Pseudomonadati</taxon>
        <taxon>Bacteroidota</taxon>
        <taxon>Flavobacteriia</taxon>
        <taxon>Flavobacteriales</taxon>
        <taxon>Schleiferiaceae</taxon>
        <taxon>Thermaurantimonas</taxon>
    </lineage>
</organism>